<dbReference type="HOGENOM" id="CLU_038171_1_0_1"/>
<dbReference type="AlphaFoldDB" id="C5FD42"/>
<dbReference type="PANTHER" id="PTHR34815">
    <property type="entry name" value="LYSINE ACETYLTRANSFERASE"/>
    <property type="match status" value="1"/>
</dbReference>
<dbReference type="Gene3D" id="3.40.630.30">
    <property type="match status" value="1"/>
</dbReference>
<evidence type="ECO:0000313" key="2">
    <source>
        <dbReference type="EMBL" id="EEQ27726.1"/>
    </source>
</evidence>
<dbReference type="STRING" id="554155.C5FD42"/>
<dbReference type="RefSeq" id="XP_002850510.1">
    <property type="nucleotide sequence ID" value="XM_002850464.1"/>
</dbReference>
<proteinExistence type="predicted"/>
<dbReference type="VEuPathDB" id="FungiDB:MCYG_00614"/>
<dbReference type="GeneID" id="9225815"/>
<evidence type="ECO:0000313" key="3">
    <source>
        <dbReference type="Proteomes" id="UP000002035"/>
    </source>
</evidence>
<reference evidence="3" key="1">
    <citation type="journal article" date="2012" name="MBio">
        <title>Comparative genome analysis of Trichophyton rubrum and related dermatophytes reveals candidate genes involved in infection.</title>
        <authorList>
            <person name="Martinez D.A."/>
            <person name="Oliver B.G."/>
            <person name="Graeser Y."/>
            <person name="Goldberg J.M."/>
            <person name="Li W."/>
            <person name="Martinez-Rossi N.M."/>
            <person name="Monod M."/>
            <person name="Shelest E."/>
            <person name="Barton R.C."/>
            <person name="Birch E."/>
            <person name="Brakhage A.A."/>
            <person name="Chen Z."/>
            <person name="Gurr S.J."/>
            <person name="Heiman D."/>
            <person name="Heitman J."/>
            <person name="Kosti I."/>
            <person name="Rossi A."/>
            <person name="Saif S."/>
            <person name="Samalova M."/>
            <person name="Saunders C.W."/>
            <person name="Shea T."/>
            <person name="Summerbell R.C."/>
            <person name="Xu J."/>
            <person name="Young S."/>
            <person name="Zeng Q."/>
            <person name="Birren B.W."/>
            <person name="Cuomo C.A."/>
            <person name="White T.C."/>
        </authorList>
    </citation>
    <scope>NUCLEOTIDE SEQUENCE [LARGE SCALE GENOMIC DNA]</scope>
    <source>
        <strain evidence="3">ATCC MYA-4605 / CBS 113480</strain>
    </source>
</reference>
<dbReference type="InterPro" id="IPR016181">
    <property type="entry name" value="Acyl_CoA_acyltransferase"/>
</dbReference>
<dbReference type="eggNOG" id="ENOG502RZ3A">
    <property type="taxonomic scope" value="Eukaryota"/>
</dbReference>
<dbReference type="Proteomes" id="UP000002035">
    <property type="component" value="Unassembled WGS sequence"/>
</dbReference>
<dbReference type="EMBL" id="DS995701">
    <property type="protein sequence ID" value="EEQ27726.1"/>
    <property type="molecule type" value="Genomic_DNA"/>
</dbReference>
<dbReference type="InterPro" id="IPR055100">
    <property type="entry name" value="GNAT_LYC1-like"/>
</dbReference>
<protein>
    <recommendedName>
        <fullName evidence="1">LYC1 C-terminal domain-containing protein</fullName>
    </recommendedName>
</protein>
<dbReference type="OMA" id="ASVYCEP"/>
<accession>C5FD42</accession>
<evidence type="ECO:0000259" key="1">
    <source>
        <dbReference type="Pfam" id="PF22998"/>
    </source>
</evidence>
<dbReference type="SUPFAM" id="SSF55729">
    <property type="entry name" value="Acyl-CoA N-acyltransferases (Nat)"/>
    <property type="match status" value="1"/>
</dbReference>
<organism evidence="2 3">
    <name type="scientific">Arthroderma otae (strain ATCC MYA-4605 / CBS 113480)</name>
    <name type="common">Microsporum canis</name>
    <dbReference type="NCBI Taxonomy" id="554155"/>
    <lineage>
        <taxon>Eukaryota</taxon>
        <taxon>Fungi</taxon>
        <taxon>Dikarya</taxon>
        <taxon>Ascomycota</taxon>
        <taxon>Pezizomycotina</taxon>
        <taxon>Eurotiomycetes</taxon>
        <taxon>Eurotiomycetidae</taxon>
        <taxon>Onygenales</taxon>
        <taxon>Arthrodermataceae</taxon>
        <taxon>Microsporum</taxon>
    </lineage>
</organism>
<dbReference type="OrthoDB" id="2020070at2759"/>
<name>C5FD42_ARTOC</name>
<sequence length="302" mass="33777">MDSLPDARSPNLHLAHPTQSENLSIWVDSSEEWKAALSASEYIDEVLIDKALPENQRTILASCETFRKSSLTQGLDGTVKDTITHGVSSLCCEPKYRGRGYASRLLDELSQLLPSWQTDRRECVASILFSDIGGDFYGNRGWRPYPSHNIGFDPAFVQIPSAKPILITDLDPLCILDEQLVRKSMAAAGPGRLRHTIIPDGKVCMREAIFGKVPDIKGAIIGDLGNRVWVLWKHRFDGTPGDKEAANTLYILVVENRTVLRSFSTVPAQLVALREEQELLVRKETRLDKEATVEWVAIEKYC</sequence>
<gene>
    <name evidence="2" type="ORF">MCYG_00614</name>
</gene>
<keyword evidence="3" id="KW-1185">Reference proteome</keyword>
<dbReference type="PANTHER" id="PTHR34815:SF2">
    <property type="entry name" value="N-ACETYLTRANSFERASE DOMAIN-CONTAINING PROTEIN"/>
    <property type="match status" value="1"/>
</dbReference>
<dbReference type="Pfam" id="PF22998">
    <property type="entry name" value="GNAT_LYC1-like"/>
    <property type="match status" value="1"/>
</dbReference>
<feature type="domain" description="LYC1 C-terminal" evidence="1">
    <location>
        <begin position="160"/>
        <end position="252"/>
    </location>
</feature>
<dbReference type="InterPro" id="IPR053013">
    <property type="entry name" value="LAT"/>
</dbReference>